<protein>
    <submittedName>
        <fullName evidence="1">Uncharacterized protein</fullName>
    </submittedName>
</protein>
<name>A0A1H9NQA9_9BURK</name>
<keyword evidence="2" id="KW-1185">Reference proteome</keyword>
<evidence type="ECO:0000313" key="1">
    <source>
        <dbReference type="EMBL" id="SER37835.1"/>
    </source>
</evidence>
<reference evidence="1 2" key="1">
    <citation type="submission" date="2016-10" db="EMBL/GenBank/DDBJ databases">
        <authorList>
            <person name="de Groot N.N."/>
        </authorList>
    </citation>
    <scope>NUCLEOTIDE SEQUENCE [LARGE SCALE GENOMIC DNA]</scope>
    <source>
        <strain evidence="1 2">ATCC 35958</strain>
    </source>
</reference>
<dbReference type="EMBL" id="FOGD01000007">
    <property type="protein sequence ID" value="SER37835.1"/>
    <property type="molecule type" value="Genomic_DNA"/>
</dbReference>
<dbReference type="STRING" id="180197.SAMN02982919_02294"/>
<sequence length="90" mass="9977">MLAGTLIGKKHSGCIVSCGLCQLAFYNIPTQGGVTREEALREFARRNTPSGSNRVKFNEAEFERMKNRVEGVCYQGEYCAEPADKSRATK</sequence>
<evidence type="ECO:0000313" key="2">
    <source>
        <dbReference type="Proteomes" id="UP000199766"/>
    </source>
</evidence>
<gene>
    <name evidence="1" type="ORF">SAMN02982919_02294</name>
</gene>
<dbReference type="Proteomes" id="UP000199766">
    <property type="component" value="Unassembled WGS sequence"/>
</dbReference>
<proteinExistence type="predicted"/>
<dbReference type="AlphaFoldDB" id="A0A1H9NQA9"/>
<organism evidence="1 2">
    <name type="scientific">Giesbergeria anulus</name>
    <dbReference type="NCBI Taxonomy" id="180197"/>
    <lineage>
        <taxon>Bacteria</taxon>
        <taxon>Pseudomonadati</taxon>
        <taxon>Pseudomonadota</taxon>
        <taxon>Betaproteobacteria</taxon>
        <taxon>Burkholderiales</taxon>
        <taxon>Comamonadaceae</taxon>
        <taxon>Giesbergeria</taxon>
    </lineage>
</organism>
<accession>A0A1H9NQA9</accession>